<reference evidence="3" key="2">
    <citation type="submission" date="2018-11" db="EMBL/GenBank/DDBJ databases">
        <title>Proposal to divide the Flavobacteriaceae and reorganize its genera based on Amino Acid Identity values calculated from whole genome sequences.</title>
        <authorList>
            <person name="Nicholson A.C."/>
            <person name="Gulvik C.A."/>
            <person name="Whitney A.M."/>
            <person name="Humrighouse B.W."/>
            <person name="Bell M."/>
            <person name="Holmens B."/>
            <person name="Steigerwalt A."/>
            <person name="Villarma A."/>
            <person name="Sheth M."/>
            <person name="Batra D."/>
            <person name="Pryor J."/>
            <person name="Bernardet J.-F."/>
            <person name="Hugo C."/>
            <person name="Kampfer P."/>
            <person name="Newman J."/>
            <person name="Mcquiston J.R."/>
        </authorList>
    </citation>
    <scope>NUCLEOTIDE SEQUENCE [LARGE SCALE GENOMIC DNA]</scope>
    <source>
        <strain evidence="3">H3056</strain>
    </source>
</reference>
<name>A0A3N0WW08_9FLAO</name>
<dbReference type="EMBL" id="RJUG01000003">
    <property type="protein sequence ID" value="ROI08931.1"/>
    <property type="molecule type" value="Genomic_DNA"/>
</dbReference>
<keyword evidence="1" id="KW-0472">Membrane</keyword>
<keyword evidence="1" id="KW-0812">Transmembrane</keyword>
<sequence length="183" mass="21282">MKIEQTVIDQIRSRPRFKIFTDITREQYTVYLKNFLKENADLFVGNVNNESAIISVKSPHNHYWKPCLALRTETDPEENKTLVRGIFGPTSAVWTFFMFLNFIFGILWMIAITLWYVEKQIKSSDFTWALPVSFVMLACLGLTFLAARIGKIKAKKEMEQLRNFAEASIRKIEHYVISESSIS</sequence>
<gene>
    <name evidence="2" type="ORF">EGI11_05745</name>
</gene>
<dbReference type="AlphaFoldDB" id="A0A3N0WW08"/>
<feature type="transmembrane region" description="Helical" evidence="1">
    <location>
        <begin position="128"/>
        <end position="147"/>
    </location>
</feature>
<evidence type="ECO:0000313" key="3">
    <source>
        <dbReference type="Proteomes" id="UP000270224"/>
    </source>
</evidence>
<evidence type="ECO:0008006" key="4">
    <source>
        <dbReference type="Google" id="ProtNLM"/>
    </source>
</evidence>
<proteinExistence type="predicted"/>
<evidence type="ECO:0000256" key="1">
    <source>
        <dbReference type="SAM" id="Phobius"/>
    </source>
</evidence>
<feature type="transmembrane region" description="Helical" evidence="1">
    <location>
        <begin position="92"/>
        <end position="116"/>
    </location>
</feature>
<reference evidence="3" key="1">
    <citation type="submission" date="2018-11" db="EMBL/GenBank/DDBJ databases">
        <title>Proposal to divide the Flavobacteriaceae and reorganize its genera based on Amino Acid Identity values calculated from whole genome sequences.</title>
        <authorList>
            <person name="Nicholson A.C."/>
            <person name="Gulvik C.A."/>
            <person name="Whitney A.M."/>
            <person name="Humrighouse B.W."/>
            <person name="Bell M."/>
            <person name="Holmes B."/>
            <person name="Steigerwalt A."/>
            <person name="Villarma A."/>
            <person name="Sheth M."/>
            <person name="Batra D."/>
            <person name="Pryor J."/>
            <person name="Bernardet J.-F."/>
            <person name="Hugo C."/>
            <person name="Kampfer P."/>
            <person name="Newman J."/>
            <person name="Mcquiston J.R."/>
        </authorList>
    </citation>
    <scope>NUCLEOTIDE SEQUENCE [LARGE SCALE GENOMIC DNA]</scope>
    <source>
        <strain evidence="3">H3056</strain>
    </source>
</reference>
<organism evidence="2 3">
    <name type="scientific">Kaistella daneshvariae</name>
    <dbReference type="NCBI Taxonomy" id="2487074"/>
    <lineage>
        <taxon>Bacteria</taxon>
        <taxon>Pseudomonadati</taxon>
        <taxon>Bacteroidota</taxon>
        <taxon>Flavobacteriia</taxon>
        <taxon>Flavobacteriales</taxon>
        <taxon>Weeksellaceae</taxon>
        <taxon>Chryseobacterium group</taxon>
        <taxon>Kaistella</taxon>
    </lineage>
</organism>
<dbReference type="Proteomes" id="UP000270224">
    <property type="component" value="Unassembled WGS sequence"/>
</dbReference>
<accession>A0A3N0WW08</accession>
<evidence type="ECO:0000313" key="2">
    <source>
        <dbReference type="EMBL" id="ROI08931.1"/>
    </source>
</evidence>
<dbReference type="RefSeq" id="WP_123265514.1">
    <property type="nucleotide sequence ID" value="NZ_RJUG01000003.1"/>
</dbReference>
<protein>
    <recommendedName>
        <fullName evidence="4">GTP-binding protein</fullName>
    </recommendedName>
</protein>
<dbReference type="OrthoDB" id="1451346at2"/>
<comment type="caution">
    <text evidence="2">The sequence shown here is derived from an EMBL/GenBank/DDBJ whole genome shotgun (WGS) entry which is preliminary data.</text>
</comment>
<keyword evidence="1" id="KW-1133">Transmembrane helix</keyword>